<dbReference type="PROSITE" id="PS50850">
    <property type="entry name" value="MFS"/>
    <property type="match status" value="1"/>
</dbReference>
<feature type="transmembrane region" description="Helical" evidence="6">
    <location>
        <begin position="223"/>
        <end position="245"/>
    </location>
</feature>
<dbReference type="InterPro" id="IPR036259">
    <property type="entry name" value="MFS_trans_sf"/>
</dbReference>
<dbReference type="InterPro" id="IPR011701">
    <property type="entry name" value="MFS"/>
</dbReference>
<keyword evidence="5 6" id="KW-0472">Membrane</keyword>
<feature type="transmembrane region" description="Helical" evidence="6">
    <location>
        <begin position="80"/>
        <end position="99"/>
    </location>
</feature>
<feature type="transmembrane region" description="Helical" evidence="6">
    <location>
        <begin position="137"/>
        <end position="156"/>
    </location>
</feature>
<feature type="transmembrane region" description="Helical" evidence="6">
    <location>
        <begin position="407"/>
        <end position="427"/>
    </location>
</feature>
<keyword evidence="3 6" id="KW-0812">Transmembrane</keyword>
<dbReference type="EMBL" id="BAAAOR010000041">
    <property type="protein sequence ID" value="GAA1545167.1"/>
    <property type="molecule type" value="Genomic_DNA"/>
</dbReference>
<keyword evidence="9" id="KW-1185">Reference proteome</keyword>
<name>A0ABN2BU94_9ACTN</name>
<evidence type="ECO:0000259" key="7">
    <source>
        <dbReference type="PROSITE" id="PS50850"/>
    </source>
</evidence>
<feature type="transmembrane region" description="Helical" evidence="6">
    <location>
        <begin position="12"/>
        <end position="37"/>
    </location>
</feature>
<evidence type="ECO:0000256" key="1">
    <source>
        <dbReference type="ARBA" id="ARBA00004651"/>
    </source>
</evidence>
<feature type="transmembrane region" description="Helical" evidence="6">
    <location>
        <begin position="265"/>
        <end position="288"/>
    </location>
</feature>
<dbReference type="PANTHER" id="PTHR42718">
    <property type="entry name" value="MAJOR FACILITATOR SUPERFAMILY MULTIDRUG TRANSPORTER MFSC"/>
    <property type="match status" value="1"/>
</dbReference>
<evidence type="ECO:0000256" key="4">
    <source>
        <dbReference type="ARBA" id="ARBA00022989"/>
    </source>
</evidence>
<dbReference type="InterPro" id="IPR020846">
    <property type="entry name" value="MFS_dom"/>
</dbReference>
<organism evidence="8 9">
    <name type="scientific">Nocardioides humi</name>
    <dbReference type="NCBI Taxonomy" id="449461"/>
    <lineage>
        <taxon>Bacteria</taxon>
        <taxon>Bacillati</taxon>
        <taxon>Actinomycetota</taxon>
        <taxon>Actinomycetes</taxon>
        <taxon>Propionibacteriales</taxon>
        <taxon>Nocardioidaceae</taxon>
        <taxon>Nocardioides</taxon>
    </lineage>
</organism>
<protein>
    <submittedName>
        <fullName evidence="8">MFS transporter</fullName>
    </submittedName>
</protein>
<evidence type="ECO:0000256" key="5">
    <source>
        <dbReference type="ARBA" id="ARBA00023136"/>
    </source>
</evidence>
<evidence type="ECO:0000256" key="3">
    <source>
        <dbReference type="ARBA" id="ARBA00022692"/>
    </source>
</evidence>
<feature type="transmembrane region" description="Helical" evidence="6">
    <location>
        <begin position="433"/>
        <end position="456"/>
    </location>
</feature>
<feature type="transmembrane region" description="Helical" evidence="6">
    <location>
        <begin position="168"/>
        <end position="186"/>
    </location>
</feature>
<dbReference type="SUPFAM" id="SSF103473">
    <property type="entry name" value="MFS general substrate transporter"/>
    <property type="match status" value="1"/>
</dbReference>
<feature type="transmembrane region" description="Helical" evidence="6">
    <location>
        <begin position="49"/>
        <end position="68"/>
    </location>
</feature>
<evidence type="ECO:0000256" key="2">
    <source>
        <dbReference type="ARBA" id="ARBA00022448"/>
    </source>
</evidence>
<dbReference type="Pfam" id="PF07690">
    <property type="entry name" value="MFS_1"/>
    <property type="match status" value="1"/>
</dbReference>
<dbReference type="Gene3D" id="1.20.1720.10">
    <property type="entry name" value="Multidrug resistance protein D"/>
    <property type="match status" value="1"/>
</dbReference>
<keyword evidence="4 6" id="KW-1133">Transmembrane helix</keyword>
<dbReference type="RefSeq" id="WP_141005567.1">
    <property type="nucleotide sequence ID" value="NZ_BAAAOR010000041.1"/>
</dbReference>
<comment type="subcellular location">
    <subcellularLocation>
        <location evidence="1">Cell membrane</location>
        <topology evidence="1">Multi-pass membrane protein</topology>
    </subcellularLocation>
</comment>
<gene>
    <name evidence="8" type="ORF">GCM10009788_54460</name>
</gene>
<reference evidence="8 9" key="1">
    <citation type="journal article" date="2019" name="Int. J. Syst. Evol. Microbiol.">
        <title>The Global Catalogue of Microorganisms (GCM) 10K type strain sequencing project: providing services to taxonomists for standard genome sequencing and annotation.</title>
        <authorList>
            <consortium name="The Broad Institute Genomics Platform"/>
            <consortium name="The Broad Institute Genome Sequencing Center for Infectious Disease"/>
            <person name="Wu L."/>
            <person name="Ma J."/>
        </authorList>
    </citation>
    <scope>NUCLEOTIDE SEQUENCE [LARGE SCALE GENOMIC DNA]</scope>
    <source>
        <strain evidence="8 9">JCM 14942</strain>
    </source>
</reference>
<evidence type="ECO:0000256" key="6">
    <source>
        <dbReference type="SAM" id="Phobius"/>
    </source>
</evidence>
<feature type="domain" description="Major facilitator superfamily (MFS) profile" evidence="7">
    <location>
        <begin position="14"/>
        <end position="461"/>
    </location>
</feature>
<keyword evidence="2" id="KW-0813">Transport</keyword>
<sequence>MQRRTDGDSAPGGTFVVLALGVTAFALLQTLIVPVLPLLRERFGVSQSSIAWLVTANLLAAAVATPLSGRVGDRVGKHRVLVGSLVLLTAGSLLAAVAPGFHVLVAARVLQGLGAGITPMTYAIARDEFAADAVATLTGVLAALVAVGGGIGVVLAGPLEQLLGIRSLFWVPGAVLAVLVVASVRVVPPSPVRSETPVNPASALLLGTWLVTLLLALTQGQAWGWLSPGLLGTAALCALTFGTWIRVERRTASPTLDLGLMSMPVVALLNLVAFLVGIEMFASLTLMPLYFQAAPAGGYGFGSTTTEAGLLILPSGFTMFVFGALAARFSRLFGNRSVLWWGCSACAAAMLLLALIGTGEGWAYLATGVLGAGHGLVFATVASHLTLSVPQAQTGVAGGMNINLRQIGGALGITVTSALLAASATSAGDASEAAFRGCFVLLAGVVLLAVPAVGMLPGPRPAR</sequence>
<feature type="transmembrane region" description="Helical" evidence="6">
    <location>
        <begin position="308"/>
        <end position="326"/>
    </location>
</feature>
<feature type="transmembrane region" description="Helical" evidence="6">
    <location>
        <begin position="338"/>
        <end position="356"/>
    </location>
</feature>
<comment type="caution">
    <text evidence="8">The sequence shown here is derived from an EMBL/GenBank/DDBJ whole genome shotgun (WGS) entry which is preliminary data.</text>
</comment>
<feature type="transmembrane region" description="Helical" evidence="6">
    <location>
        <begin position="362"/>
        <end position="387"/>
    </location>
</feature>
<proteinExistence type="predicted"/>
<accession>A0ABN2BU94</accession>
<dbReference type="Proteomes" id="UP001500842">
    <property type="component" value="Unassembled WGS sequence"/>
</dbReference>
<evidence type="ECO:0000313" key="9">
    <source>
        <dbReference type="Proteomes" id="UP001500842"/>
    </source>
</evidence>
<evidence type="ECO:0000313" key="8">
    <source>
        <dbReference type="EMBL" id="GAA1545167.1"/>
    </source>
</evidence>
<dbReference type="PANTHER" id="PTHR42718:SF9">
    <property type="entry name" value="MAJOR FACILITATOR SUPERFAMILY MULTIDRUG TRANSPORTER MFSC"/>
    <property type="match status" value="1"/>
</dbReference>
<dbReference type="Gene3D" id="1.20.1250.20">
    <property type="entry name" value="MFS general substrate transporter like domains"/>
    <property type="match status" value="1"/>
</dbReference>